<dbReference type="RefSeq" id="WP_149278879.1">
    <property type="nucleotide sequence ID" value="NZ_CP043506.1"/>
</dbReference>
<dbReference type="EMBL" id="CP043506">
    <property type="protein sequence ID" value="QEO17200.1"/>
    <property type="molecule type" value="Genomic_DNA"/>
</dbReference>
<keyword evidence="3" id="KW-1185">Reference proteome</keyword>
<name>A0A5C1YPL8_9PROT</name>
<evidence type="ECO:0000313" key="3">
    <source>
        <dbReference type="Proteomes" id="UP000324536"/>
    </source>
</evidence>
<dbReference type="Proteomes" id="UP000324536">
    <property type="component" value="Chromosome"/>
</dbReference>
<dbReference type="AlphaFoldDB" id="A0A5C1YPL8"/>
<protein>
    <submittedName>
        <fullName evidence="2">Uncharacterized protein</fullName>
    </submittedName>
</protein>
<gene>
    <name evidence="2" type="ORF">FLP30_05185</name>
</gene>
<dbReference type="KEGG" id="acek:FLP30_05185"/>
<evidence type="ECO:0000256" key="1">
    <source>
        <dbReference type="SAM" id="MobiDB-lite"/>
    </source>
</evidence>
<feature type="region of interest" description="Disordered" evidence="1">
    <location>
        <begin position="82"/>
        <end position="102"/>
    </location>
</feature>
<organism evidence="2 3">
    <name type="scientific">Acetobacter vaccinii</name>
    <dbReference type="NCBI Taxonomy" id="2592655"/>
    <lineage>
        <taxon>Bacteria</taxon>
        <taxon>Pseudomonadati</taxon>
        <taxon>Pseudomonadota</taxon>
        <taxon>Alphaproteobacteria</taxon>
        <taxon>Acetobacterales</taxon>
        <taxon>Acetobacteraceae</taxon>
        <taxon>Acetobacter</taxon>
    </lineage>
</organism>
<reference evidence="2 3" key="1">
    <citation type="submission" date="2019-09" db="EMBL/GenBank/DDBJ databases">
        <title>Genome sequencing of strain KACC 21233.</title>
        <authorList>
            <person name="Heo J."/>
            <person name="Kim S.-J."/>
            <person name="Kim J.-S."/>
            <person name="Hong S.-B."/>
            <person name="Kwon S.-W."/>
        </authorList>
    </citation>
    <scope>NUCLEOTIDE SEQUENCE [LARGE SCALE GENOMIC DNA]</scope>
    <source>
        <strain evidence="2 3">KACC 21233</strain>
    </source>
</reference>
<dbReference type="OrthoDB" id="7219615at2"/>
<accession>A0A5C1YPL8</accession>
<proteinExistence type="predicted"/>
<sequence length="132" mass="14046">MDTGPTTYDTALAEGLFSTATLPPLLATEIDRYEQAILGLLAVRQVLGWPLFSDLSFAAEQQAYCLEGIGDMVHTVRALHTAQTTPQPGHARHGSPDSSDSPCLGVYKGANHGLSVLRGSPRLSTDSIHRCG</sequence>
<evidence type="ECO:0000313" key="2">
    <source>
        <dbReference type="EMBL" id="QEO17200.1"/>
    </source>
</evidence>